<dbReference type="Proteomes" id="UP000332933">
    <property type="component" value="Unassembled WGS sequence"/>
</dbReference>
<dbReference type="PANTHER" id="PTHR46573">
    <property type="entry name" value="WD REPEAT, SAM AND U-BOX DOMAIN-CONTAINING PROTEIN 1"/>
    <property type="match status" value="1"/>
</dbReference>
<dbReference type="AlphaFoldDB" id="A0A485L1W8"/>
<dbReference type="PANTHER" id="PTHR46573:SF1">
    <property type="entry name" value="WD REPEAT, SAM AND U-BOX DOMAIN-CONTAINING PROTEIN 1"/>
    <property type="match status" value="1"/>
</dbReference>
<dbReference type="Pfam" id="PF04564">
    <property type="entry name" value="U-box"/>
    <property type="match status" value="1"/>
</dbReference>
<reference evidence="3" key="2">
    <citation type="submission" date="2019-06" db="EMBL/GenBank/DDBJ databases">
        <title>Genomics analysis of Aphanomyces spp. identifies a new class of oomycete effector associated with host adaptation.</title>
        <authorList>
            <person name="Gaulin E."/>
        </authorList>
    </citation>
    <scope>NUCLEOTIDE SEQUENCE</scope>
    <source>
        <strain evidence="3">CBS 578.67</strain>
    </source>
</reference>
<organism evidence="4 5">
    <name type="scientific">Aphanomyces stellatus</name>
    <dbReference type="NCBI Taxonomy" id="120398"/>
    <lineage>
        <taxon>Eukaryota</taxon>
        <taxon>Sar</taxon>
        <taxon>Stramenopiles</taxon>
        <taxon>Oomycota</taxon>
        <taxon>Saprolegniomycetes</taxon>
        <taxon>Saprolegniales</taxon>
        <taxon>Verrucalvaceae</taxon>
        <taxon>Aphanomyces</taxon>
    </lineage>
</organism>
<dbReference type="GO" id="GO:0004842">
    <property type="term" value="F:ubiquitin-protein transferase activity"/>
    <property type="evidence" value="ECO:0007669"/>
    <property type="project" value="InterPro"/>
</dbReference>
<evidence type="ECO:0000313" key="4">
    <source>
        <dbReference type="EMBL" id="VFT91418.1"/>
    </source>
</evidence>
<dbReference type="Gene3D" id="3.30.40.10">
    <property type="entry name" value="Zinc/RING finger domain, C3HC4 (zinc finger)"/>
    <property type="match status" value="1"/>
</dbReference>
<feature type="region of interest" description="Disordered" evidence="1">
    <location>
        <begin position="79"/>
        <end position="184"/>
    </location>
</feature>
<feature type="compositionally biased region" description="Pro residues" evidence="1">
    <location>
        <begin position="103"/>
        <end position="117"/>
    </location>
</feature>
<protein>
    <submittedName>
        <fullName evidence="4">Aste57867_14599 protein</fullName>
    </submittedName>
</protein>
<evidence type="ECO:0000256" key="1">
    <source>
        <dbReference type="SAM" id="MobiDB-lite"/>
    </source>
</evidence>
<feature type="compositionally biased region" description="Polar residues" evidence="1">
    <location>
        <begin position="209"/>
        <end position="220"/>
    </location>
</feature>
<dbReference type="SUPFAM" id="SSF57850">
    <property type="entry name" value="RING/U-box"/>
    <property type="match status" value="1"/>
</dbReference>
<sequence>MIIQVVQVDSFMCPITCDVMLDPVVAADGHSYERSAISQWLKHHNTSPITNVALASKALYANHTLKQVILEVSGGNPSMSFAPPKPKHAPAPPVRQTTTPADATPPRPPRPVQPAPSPSIDARSTLHAHSSTSITSHYPHAPNSSRLDVMMPHASPTPRRSSCRDTEFMPPRSSALRSTPVPRRGINDASVGMALFSPPSEQPHRRHMSTNTAAATTPVRQSRRLHNLPPHQPPSRSASQVSTSSTPIIRAAAASAAPRVLPAFESFAFADVGQSQGRRSRKRTAEQAYLNEVARDAEISAIMARTLRESRFR</sequence>
<dbReference type="EMBL" id="CAADRA010005584">
    <property type="protein sequence ID" value="VFT91418.1"/>
    <property type="molecule type" value="Genomic_DNA"/>
</dbReference>
<feature type="compositionally biased region" description="Low complexity" evidence="1">
    <location>
        <begin position="235"/>
        <end position="244"/>
    </location>
</feature>
<gene>
    <name evidence="4" type="primary">Aste57867_14599</name>
    <name evidence="3" type="ORF">As57867_014545</name>
    <name evidence="4" type="ORF">ASTE57867_14599</name>
</gene>
<accession>A0A485L1W8</accession>
<dbReference type="InterPro" id="IPR052085">
    <property type="entry name" value="WD-SAM-U-box"/>
</dbReference>
<dbReference type="PROSITE" id="PS51698">
    <property type="entry name" value="U_BOX"/>
    <property type="match status" value="1"/>
</dbReference>
<evidence type="ECO:0000259" key="2">
    <source>
        <dbReference type="PROSITE" id="PS51698"/>
    </source>
</evidence>
<dbReference type="SMART" id="SM00504">
    <property type="entry name" value="Ubox"/>
    <property type="match status" value="1"/>
</dbReference>
<proteinExistence type="predicted"/>
<dbReference type="OrthoDB" id="10064100at2759"/>
<feature type="domain" description="U-box" evidence="2">
    <location>
        <begin position="6"/>
        <end position="79"/>
    </location>
</feature>
<keyword evidence="5" id="KW-1185">Reference proteome</keyword>
<reference evidence="4 5" key="1">
    <citation type="submission" date="2019-03" db="EMBL/GenBank/DDBJ databases">
        <authorList>
            <person name="Gaulin E."/>
            <person name="Dumas B."/>
        </authorList>
    </citation>
    <scope>NUCLEOTIDE SEQUENCE [LARGE SCALE GENOMIC DNA]</scope>
    <source>
        <strain evidence="4">CBS 568.67</strain>
    </source>
</reference>
<feature type="region of interest" description="Disordered" evidence="1">
    <location>
        <begin position="197"/>
        <end position="244"/>
    </location>
</feature>
<dbReference type="GO" id="GO:0016567">
    <property type="term" value="P:protein ubiquitination"/>
    <property type="evidence" value="ECO:0007669"/>
    <property type="project" value="InterPro"/>
</dbReference>
<dbReference type="CDD" id="cd16655">
    <property type="entry name" value="RING-Ubox_WDSUB1-like"/>
    <property type="match status" value="1"/>
</dbReference>
<feature type="compositionally biased region" description="Polar residues" evidence="1">
    <location>
        <begin position="127"/>
        <end position="146"/>
    </location>
</feature>
<name>A0A485L1W8_9STRA</name>
<evidence type="ECO:0000313" key="3">
    <source>
        <dbReference type="EMBL" id="KAF0694517.1"/>
    </source>
</evidence>
<dbReference type="EMBL" id="VJMH01005563">
    <property type="protein sequence ID" value="KAF0694517.1"/>
    <property type="molecule type" value="Genomic_DNA"/>
</dbReference>
<dbReference type="InterPro" id="IPR013083">
    <property type="entry name" value="Znf_RING/FYVE/PHD"/>
</dbReference>
<dbReference type="InterPro" id="IPR003613">
    <property type="entry name" value="Ubox_domain"/>
</dbReference>
<evidence type="ECO:0000313" key="5">
    <source>
        <dbReference type="Proteomes" id="UP000332933"/>
    </source>
</evidence>